<evidence type="ECO:0000256" key="1">
    <source>
        <dbReference type="SAM" id="MobiDB-lite"/>
    </source>
</evidence>
<evidence type="ECO:0000313" key="3">
    <source>
        <dbReference type="Proteomes" id="UP001605036"/>
    </source>
</evidence>
<proteinExistence type="predicted"/>
<name>A0ABD1YMJ2_9MARC</name>
<comment type="caution">
    <text evidence="2">The sequence shown here is derived from an EMBL/GenBank/DDBJ whole genome shotgun (WGS) entry which is preliminary data.</text>
</comment>
<reference evidence="2 3" key="1">
    <citation type="submission" date="2024-09" db="EMBL/GenBank/DDBJ databases">
        <title>Chromosome-scale assembly of Riccia fluitans.</title>
        <authorList>
            <person name="Paukszto L."/>
            <person name="Sawicki J."/>
            <person name="Karawczyk K."/>
            <person name="Piernik-Szablinska J."/>
            <person name="Szczecinska M."/>
            <person name="Mazdziarz M."/>
        </authorList>
    </citation>
    <scope>NUCLEOTIDE SEQUENCE [LARGE SCALE GENOMIC DNA]</scope>
    <source>
        <strain evidence="2">Rf_01</strain>
        <tissue evidence="2">Aerial parts of the thallus</tissue>
    </source>
</reference>
<keyword evidence="3" id="KW-1185">Reference proteome</keyword>
<gene>
    <name evidence="2" type="ORF">R1flu_016626</name>
</gene>
<evidence type="ECO:0000313" key="2">
    <source>
        <dbReference type="EMBL" id="KAL2631940.1"/>
    </source>
</evidence>
<dbReference type="EMBL" id="JBHFFA010000004">
    <property type="protein sequence ID" value="KAL2631940.1"/>
    <property type="molecule type" value="Genomic_DNA"/>
</dbReference>
<protein>
    <submittedName>
        <fullName evidence="2">Uncharacterized protein</fullName>
    </submittedName>
</protein>
<accession>A0ABD1YMJ2</accession>
<organism evidence="2 3">
    <name type="scientific">Riccia fluitans</name>
    <dbReference type="NCBI Taxonomy" id="41844"/>
    <lineage>
        <taxon>Eukaryota</taxon>
        <taxon>Viridiplantae</taxon>
        <taxon>Streptophyta</taxon>
        <taxon>Embryophyta</taxon>
        <taxon>Marchantiophyta</taxon>
        <taxon>Marchantiopsida</taxon>
        <taxon>Marchantiidae</taxon>
        <taxon>Marchantiales</taxon>
        <taxon>Ricciaceae</taxon>
        <taxon>Riccia</taxon>
    </lineage>
</organism>
<dbReference type="Proteomes" id="UP001605036">
    <property type="component" value="Unassembled WGS sequence"/>
</dbReference>
<feature type="region of interest" description="Disordered" evidence="1">
    <location>
        <begin position="52"/>
        <end position="87"/>
    </location>
</feature>
<feature type="compositionally biased region" description="Basic and acidic residues" evidence="1">
    <location>
        <begin position="62"/>
        <end position="75"/>
    </location>
</feature>
<sequence length="87" mass="9984">MARSRCGPRMAEKISRLVLSPSDYAFETLDVLSRATKSLGRENGALFFEDPIKRRRRRERQKKRETETEGQRGEGDNVASRRAVKSS</sequence>
<dbReference type="AlphaFoldDB" id="A0ABD1YMJ2"/>